<evidence type="ECO:0000256" key="1">
    <source>
        <dbReference type="ARBA" id="ARBA00008404"/>
    </source>
</evidence>
<dbReference type="EMBL" id="BAHD01000100">
    <property type="protein sequence ID" value="GAB98099.1"/>
    <property type="molecule type" value="Genomic_DNA"/>
</dbReference>
<dbReference type="eggNOG" id="COG1320">
    <property type="taxonomic scope" value="Bacteria"/>
</dbReference>
<dbReference type="GO" id="GO:0015385">
    <property type="term" value="F:sodium:proton antiporter activity"/>
    <property type="evidence" value="ECO:0007669"/>
    <property type="project" value="TreeGrafter"/>
</dbReference>
<dbReference type="Proteomes" id="UP000008366">
    <property type="component" value="Unassembled WGS sequence"/>
</dbReference>
<evidence type="ECO:0000313" key="4">
    <source>
        <dbReference type="EMBL" id="GAB98099.1"/>
    </source>
</evidence>
<sequence length="125" mass="13175">MLSILSNALVLIGTLTFVIAGIGLIRLPDVCTRISAIGTAAGVGAACIVGGVALADPTWVNLVKGFIAIHLQLLTSVVGAMAIARAMVLSRHHFHRGTDIDDGVRLGVLDPPHRPEHREENEADR</sequence>
<dbReference type="PANTHER" id="PTHR34703">
    <property type="entry name" value="ANTIPORTER SUBUNIT MNHG2-RELATED"/>
    <property type="match status" value="1"/>
</dbReference>
<evidence type="ECO:0000313" key="5">
    <source>
        <dbReference type="Proteomes" id="UP000008366"/>
    </source>
</evidence>
<feature type="transmembrane region" description="Helical" evidence="3">
    <location>
        <begin position="34"/>
        <end position="55"/>
    </location>
</feature>
<gene>
    <name evidence="4" type="primary">mrpG</name>
    <name evidence="4" type="ORF">KILIM_100_00090</name>
</gene>
<keyword evidence="3" id="KW-1133">Transmembrane helix</keyword>
<keyword evidence="3" id="KW-0472">Membrane</keyword>
<evidence type="ECO:0000256" key="2">
    <source>
        <dbReference type="SAM" id="MobiDB-lite"/>
    </source>
</evidence>
<dbReference type="STRING" id="1184609.KILIM_100_00090"/>
<feature type="region of interest" description="Disordered" evidence="2">
    <location>
        <begin position="105"/>
        <end position="125"/>
    </location>
</feature>
<accession>K6XGX4</accession>
<dbReference type="OrthoDB" id="3214257at2"/>
<proteinExistence type="inferred from homology"/>
<protein>
    <submittedName>
        <fullName evidence="4">Na(+)/H(+) antiporter subunit G</fullName>
    </submittedName>
</protein>
<feature type="transmembrane region" description="Helical" evidence="3">
    <location>
        <begin position="67"/>
        <end position="88"/>
    </location>
</feature>
<feature type="transmembrane region" description="Helical" evidence="3">
    <location>
        <begin position="6"/>
        <end position="27"/>
    </location>
</feature>
<dbReference type="AlphaFoldDB" id="K6XGX4"/>
<keyword evidence="5" id="KW-1185">Reference proteome</keyword>
<comment type="caution">
    <text evidence="4">The sequence shown here is derived from an EMBL/GenBank/DDBJ whole genome shotgun (WGS) entry which is preliminary data.</text>
</comment>
<dbReference type="Pfam" id="PF03334">
    <property type="entry name" value="PhaG_MnhG_YufB"/>
    <property type="match status" value="1"/>
</dbReference>
<keyword evidence="3" id="KW-0812">Transmembrane</keyword>
<dbReference type="PANTHER" id="PTHR34703:SF1">
    <property type="entry name" value="ANTIPORTER SUBUNIT MNHG2-RELATED"/>
    <property type="match status" value="1"/>
</dbReference>
<comment type="similarity">
    <text evidence="1">Belongs to the CPA3 antiporters (TC 2.A.63) subunit G family.</text>
</comment>
<name>K6XGX4_9MICO</name>
<evidence type="ECO:0000256" key="3">
    <source>
        <dbReference type="SAM" id="Phobius"/>
    </source>
</evidence>
<organism evidence="4 5">
    <name type="scientific">Kineosphaera limosa NBRC 100340</name>
    <dbReference type="NCBI Taxonomy" id="1184609"/>
    <lineage>
        <taxon>Bacteria</taxon>
        <taxon>Bacillati</taxon>
        <taxon>Actinomycetota</taxon>
        <taxon>Actinomycetes</taxon>
        <taxon>Micrococcales</taxon>
        <taxon>Dermatophilaceae</taxon>
        <taxon>Kineosphaera</taxon>
    </lineage>
</organism>
<dbReference type="RefSeq" id="WP_006594631.1">
    <property type="nucleotide sequence ID" value="NZ_BAHD01000100.1"/>
</dbReference>
<reference evidence="4 5" key="1">
    <citation type="submission" date="2012-08" db="EMBL/GenBank/DDBJ databases">
        <title>Whole genome shotgun sequence of Kineosphaera limosa NBRC 100340.</title>
        <authorList>
            <person name="Yoshida I."/>
            <person name="Isaki S."/>
            <person name="Hosoyama A."/>
            <person name="Tsuchikane K."/>
            <person name="Katsumata H."/>
            <person name="Ando Y."/>
            <person name="Ohji S."/>
            <person name="Hamada M."/>
            <person name="Tamura T."/>
            <person name="Yamazoe A."/>
            <person name="Yamazaki S."/>
            <person name="Fujita N."/>
        </authorList>
    </citation>
    <scope>NUCLEOTIDE SEQUENCE [LARGE SCALE GENOMIC DNA]</scope>
    <source>
        <strain evidence="4 5">NBRC 100340</strain>
    </source>
</reference>
<dbReference type="InterPro" id="IPR005133">
    <property type="entry name" value="PhaG_MnhG_YufB"/>
</dbReference>
<feature type="compositionally biased region" description="Basic and acidic residues" evidence="2">
    <location>
        <begin position="111"/>
        <end position="125"/>
    </location>
</feature>